<reference evidence="1 2" key="1">
    <citation type="submission" date="2018-12" db="EMBL/GenBank/DDBJ databases">
        <title>Characterization and Draft Genome of Vibrio anguillarum J360 Marine Pathogen Isolated from an Outbreak in Lumpfish (Cyclopterus lumpus).</title>
        <authorList>
            <person name="Vasquez J.I."/>
            <person name="Cao T."/>
            <person name="Chakraborty S."/>
            <person name="Gnanagobal H."/>
            <person name="Wescot J."/>
            <person name="Boyce D."/>
            <person name="Santander J."/>
        </authorList>
    </citation>
    <scope>NUCLEOTIDE SEQUENCE [LARGE SCALE GENOMIC DNA]</scope>
    <source>
        <strain evidence="1 2">J360</strain>
    </source>
</reference>
<accession>A0A7U5NC74</accession>
<protein>
    <submittedName>
        <fullName evidence="1">Uncharacterized protein</fullName>
    </submittedName>
</protein>
<evidence type="ECO:0000313" key="2">
    <source>
        <dbReference type="Proteomes" id="UP000256923"/>
    </source>
</evidence>
<proteinExistence type="predicted"/>
<organism evidence="1 2">
    <name type="scientific">Vibrio anguillarum</name>
    <name type="common">Listonella anguillarum</name>
    <dbReference type="NCBI Taxonomy" id="55601"/>
    <lineage>
        <taxon>Bacteria</taxon>
        <taxon>Pseudomonadati</taxon>
        <taxon>Pseudomonadota</taxon>
        <taxon>Gammaproteobacteria</taxon>
        <taxon>Vibrionales</taxon>
        <taxon>Vibrionaceae</taxon>
        <taxon>Vibrio</taxon>
    </lineage>
</organism>
<dbReference type="AlphaFoldDB" id="A0A7U5NC74"/>
<name>A0A7U5NC74_VIBAN</name>
<evidence type="ECO:0000313" key="1">
    <source>
        <dbReference type="EMBL" id="AZS27465.1"/>
    </source>
</evidence>
<sequence>MAPWDHGADTQEWHTLFDQYESSHLSQRVFCEQNGLSLSTFHAKRQQLKFIEQPKSSGFVKAEVVEKTTRYQMTQTPIANMTLLINDVELSIPQGTPASYLAELIGALS</sequence>
<dbReference type="Proteomes" id="UP000256923">
    <property type="component" value="Chromosome 2"/>
</dbReference>
<dbReference type="NCBIfam" id="NF047593">
    <property type="entry name" value="IS66_ISAeme5_TnpA"/>
    <property type="match status" value="1"/>
</dbReference>
<gene>
    <name evidence="1" type="ORF">DYL72_18895</name>
</gene>
<dbReference type="EMBL" id="CP034673">
    <property type="protein sequence ID" value="AZS27465.1"/>
    <property type="molecule type" value="Genomic_DNA"/>
</dbReference>